<evidence type="ECO:0000256" key="1">
    <source>
        <dbReference type="SAM" id="MobiDB-lite"/>
    </source>
</evidence>
<accession>A0AAD7WD59</accession>
<dbReference type="EMBL" id="JAINUG010000143">
    <property type="protein sequence ID" value="KAJ8392771.1"/>
    <property type="molecule type" value="Genomic_DNA"/>
</dbReference>
<gene>
    <name evidence="2" type="ORF">AAFF_G00072550</name>
</gene>
<protein>
    <submittedName>
        <fullName evidence="2">Uncharacterized protein</fullName>
    </submittedName>
</protein>
<evidence type="ECO:0000313" key="3">
    <source>
        <dbReference type="Proteomes" id="UP001221898"/>
    </source>
</evidence>
<reference evidence="2" key="1">
    <citation type="journal article" date="2023" name="Science">
        <title>Genome structures resolve the early diversification of teleost fishes.</title>
        <authorList>
            <person name="Parey E."/>
            <person name="Louis A."/>
            <person name="Montfort J."/>
            <person name="Bouchez O."/>
            <person name="Roques C."/>
            <person name="Iampietro C."/>
            <person name="Lluch J."/>
            <person name="Castinel A."/>
            <person name="Donnadieu C."/>
            <person name="Desvignes T."/>
            <person name="Floi Bucao C."/>
            <person name="Jouanno E."/>
            <person name="Wen M."/>
            <person name="Mejri S."/>
            <person name="Dirks R."/>
            <person name="Jansen H."/>
            <person name="Henkel C."/>
            <person name="Chen W.J."/>
            <person name="Zahm M."/>
            <person name="Cabau C."/>
            <person name="Klopp C."/>
            <person name="Thompson A.W."/>
            <person name="Robinson-Rechavi M."/>
            <person name="Braasch I."/>
            <person name="Lecointre G."/>
            <person name="Bobe J."/>
            <person name="Postlethwait J.H."/>
            <person name="Berthelot C."/>
            <person name="Roest Crollius H."/>
            <person name="Guiguen Y."/>
        </authorList>
    </citation>
    <scope>NUCLEOTIDE SEQUENCE</scope>
    <source>
        <strain evidence="2">NC1722</strain>
    </source>
</reference>
<name>A0AAD7WD59_9TELE</name>
<dbReference type="AlphaFoldDB" id="A0AAD7WD59"/>
<feature type="region of interest" description="Disordered" evidence="1">
    <location>
        <begin position="143"/>
        <end position="164"/>
    </location>
</feature>
<proteinExistence type="predicted"/>
<sequence length="190" mass="20523">MTQGSLLSQLAGSQQRLSHHRSLCGALHRRRRDASVWCESAAARLRCQTLAEVDQNEATESRATPVCPEGACLDAARTLEEPAVETHFLFFSPSSLHPPTPLTSRPWWHAPLPHPLQPACVGMVLAVRTGSCGDGWAPGVEAGGQNTSVGQLRTERDGSRPRCEAPMCPTGKSPCFVDKRAETLSGMRSQ</sequence>
<feature type="compositionally biased region" description="Basic and acidic residues" evidence="1">
    <location>
        <begin position="153"/>
        <end position="163"/>
    </location>
</feature>
<comment type="caution">
    <text evidence="2">The sequence shown here is derived from an EMBL/GenBank/DDBJ whole genome shotgun (WGS) entry which is preliminary data.</text>
</comment>
<organism evidence="2 3">
    <name type="scientific">Aldrovandia affinis</name>
    <dbReference type="NCBI Taxonomy" id="143900"/>
    <lineage>
        <taxon>Eukaryota</taxon>
        <taxon>Metazoa</taxon>
        <taxon>Chordata</taxon>
        <taxon>Craniata</taxon>
        <taxon>Vertebrata</taxon>
        <taxon>Euteleostomi</taxon>
        <taxon>Actinopterygii</taxon>
        <taxon>Neopterygii</taxon>
        <taxon>Teleostei</taxon>
        <taxon>Notacanthiformes</taxon>
        <taxon>Halosauridae</taxon>
        <taxon>Aldrovandia</taxon>
    </lineage>
</organism>
<dbReference type="Proteomes" id="UP001221898">
    <property type="component" value="Unassembled WGS sequence"/>
</dbReference>
<keyword evidence="3" id="KW-1185">Reference proteome</keyword>
<evidence type="ECO:0000313" key="2">
    <source>
        <dbReference type="EMBL" id="KAJ8392771.1"/>
    </source>
</evidence>